<dbReference type="AlphaFoldDB" id="A0A7U2RBU2"/>
<reference evidence="2 3" key="1">
    <citation type="submission" date="2020-07" db="EMBL/GenBank/DDBJ databases">
        <title>Genomic characterization of Flavobacterium psychrophilum strains.</title>
        <authorList>
            <person name="Castillo D."/>
            <person name="Jorgensen J."/>
            <person name="Middelboe M."/>
        </authorList>
    </citation>
    <scope>NUCLEOTIDE SEQUENCE [LARGE SCALE GENOMIC DNA]</scope>
    <source>
        <strain evidence="2 3">FPS-R7</strain>
    </source>
</reference>
<dbReference type="Gene3D" id="2.180.10.10">
    <property type="entry name" value="RHS repeat-associated core"/>
    <property type="match status" value="1"/>
</dbReference>
<feature type="region of interest" description="Disordered" evidence="1">
    <location>
        <begin position="261"/>
        <end position="343"/>
    </location>
</feature>
<evidence type="ECO:0000313" key="2">
    <source>
        <dbReference type="EMBL" id="QRE04877.1"/>
    </source>
</evidence>
<evidence type="ECO:0000313" key="3">
    <source>
        <dbReference type="Proteomes" id="UP000596329"/>
    </source>
</evidence>
<feature type="compositionally biased region" description="Low complexity" evidence="1">
    <location>
        <begin position="261"/>
        <end position="272"/>
    </location>
</feature>
<name>A0A7U2RBU2_FLAPS</name>
<dbReference type="Proteomes" id="UP000596329">
    <property type="component" value="Chromosome"/>
</dbReference>
<feature type="compositionally biased region" description="Basic and acidic residues" evidence="1">
    <location>
        <begin position="273"/>
        <end position="343"/>
    </location>
</feature>
<accession>A0A7U2RBU2</accession>
<dbReference type="RefSeq" id="WP_203096209.1">
    <property type="nucleotide sequence ID" value="NZ_CP059075.1"/>
</dbReference>
<dbReference type="EMBL" id="CP059075">
    <property type="protein sequence ID" value="QRE04877.1"/>
    <property type="molecule type" value="Genomic_DNA"/>
</dbReference>
<protein>
    <submittedName>
        <fullName evidence="2">Uncharacterized protein</fullName>
    </submittedName>
</protein>
<evidence type="ECO:0000256" key="1">
    <source>
        <dbReference type="SAM" id="MobiDB-lite"/>
    </source>
</evidence>
<organism evidence="2 3">
    <name type="scientific">Flavobacterium psychrophilum</name>
    <dbReference type="NCBI Taxonomy" id="96345"/>
    <lineage>
        <taxon>Bacteria</taxon>
        <taxon>Pseudomonadati</taxon>
        <taxon>Bacteroidota</taxon>
        <taxon>Flavobacteriia</taxon>
        <taxon>Flavobacteriales</taxon>
        <taxon>Flavobacteriaceae</taxon>
        <taxon>Flavobacterium</taxon>
    </lineage>
</organism>
<gene>
    <name evidence="2" type="ORF">H0H26_04620</name>
</gene>
<proteinExistence type="predicted"/>
<sequence>MRKIYYLLIFIFSFSVLSAQEKLSKEEKARREKNIQAGNPFAKYGYKAKVATLSKGKYLEFHDLDSIVTIGTSRWHVDNKKIVGDIVQDTLNIDTQPIGDAPGMWMSPDPLTEEFPSTSPYVAFNNNPVRFTDPTGMAPEDCCDGLLDFVAGSIAGTVSNLTGSNYLRKGEHSTAFNNGARTADAVSLAGGTYLSAKGLMDIGAGTGMLGTAGAIELATAGLGTEVAAPLALDGAITIGVGTVETAYGGFIANNAMNNMKNDSSSNSNSSSSESRKSNPKKEAREAGKANRENQPASEKRAKDYGKQVERESGKDARRAAHDAKDKIGRDRTVKELKEDYNRK</sequence>